<dbReference type="EMBL" id="KV893264">
    <property type="protein sequence ID" value="OON19490.1"/>
    <property type="molecule type" value="Genomic_DNA"/>
</dbReference>
<dbReference type="AlphaFoldDB" id="A0A1S8WYI5"/>
<organism evidence="2 3">
    <name type="scientific">Opisthorchis viverrini</name>
    <name type="common">Southeast Asian liver fluke</name>
    <dbReference type="NCBI Taxonomy" id="6198"/>
    <lineage>
        <taxon>Eukaryota</taxon>
        <taxon>Metazoa</taxon>
        <taxon>Spiralia</taxon>
        <taxon>Lophotrochozoa</taxon>
        <taxon>Platyhelminthes</taxon>
        <taxon>Trematoda</taxon>
        <taxon>Digenea</taxon>
        <taxon>Opisthorchiida</taxon>
        <taxon>Opisthorchiata</taxon>
        <taxon>Opisthorchiidae</taxon>
        <taxon>Opisthorchis</taxon>
    </lineage>
</organism>
<name>A0A1S8WYI5_OPIVI</name>
<dbReference type="InterPro" id="IPR053291">
    <property type="entry name" value="Ommatidial_diff-associated"/>
</dbReference>
<feature type="transmembrane region" description="Helical" evidence="1">
    <location>
        <begin position="273"/>
        <end position="296"/>
    </location>
</feature>
<dbReference type="Proteomes" id="UP000243686">
    <property type="component" value="Unassembled WGS sequence"/>
</dbReference>
<feature type="transmembrane region" description="Helical" evidence="1">
    <location>
        <begin position="22"/>
        <end position="42"/>
    </location>
</feature>
<dbReference type="PANTHER" id="PTHR21579">
    <property type="entry name" value="PROTEIN TINCAR"/>
    <property type="match status" value="1"/>
</dbReference>
<accession>A0A1S8WYI5</accession>
<keyword evidence="1" id="KW-1133">Transmembrane helix</keyword>
<proteinExistence type="predicted"/>
<keyword evidence="3" id="KW-1185">Reference proteome</keyword>
<evidence type="ECO:0000256" key="1">
    <source>
        <dbReference type="SAM" id="Phobius"/>
    </source>
</evidence>
<keyword evidence="1" id="KW-0812">Transmembrane</keyword>
<dbReference type="PANTHER" id="PTHR21579:SF20">
    <property type="entry name" value="PROTEIN TINCAR"/>
    <property type="match status" value="1"/>
</dbReference>
<sequence>MNVAVGTNFPAWDNLRAISPEFFNLTLVLLLLSLRYPSVFWYTNRPFSFVFSLLLLLTGLHALIEFSAATVLTKLAWNQQLLPGFSHLRLITVCRPMAETAKAADSESVTDESSSNDRRTLLFTVGLNSIGPLALSTMGTVLFLSLFLAIFEYGYRQFTENLAVYRHYLVGSPSSNGFQLPNGDAGLTFNQTDSVHSGPMGSVKSNPCIGGNPLTYRRRCYNIGAELLHPGCRCCLHAYAPHMCATLGYLCVLAFKIPIMYDCFQLYRITKSALMLTAPVSIILVSCAWFIAWFAFSLKPAWKFQTTSLAQRFIRLTDLCTAPGKMNTKT</sequence>
<keyword evidence="1" id="KW-0472">Membrane</keyword>
<feature type="transmembrane region" description="Helical" evidence="1">
    <location>
        <begin position="49"/>
        <end position="72"/>
    </location>
</feature>
<feature type="transmembrane region" description="Helical" evidence="1">
    <location>
        <begin position="243"/>
        <end position="261"/>
    </location>
</feature>
<gene>
    <name evidence="2" type="ORF">X801_04643</name>
</gene>
<evidence type="ECO:0000313" key="3">
    <source>
        <dbReference type="Proteomes" id="UP000243686"/>
    </source>
</evidence>
<protein>
    <submittedName>
        <fullName evidence="2">Uncharacterized protein</fullName>
    </submittedName>
</protein>
<reference evidence="2 3" key="1">
    <citation type="submission" date="2015-03" db="EMBL/GenBank/DDBJ databases">
        <title>Draft genome of the nematode, Opisthorchis viverrini.</title>
        <authorList>
            <person name="Mitreva M."/>
        </authorList>
    </citation>
    <scope>NUCLEOTIDE SEQUENCE [LARGE SCALE GENOMIC DNA]</scope>
    <source>
        <strain evidence="2">Khon Kaen</strain>
    </source>
</reference>
<feature type="transmembrane region" description="Helical" evidence="1">
    <location>
        <begin position="130"/>
        <end position="151"/>
    </location>
</feature>
<evidence type="ECO:0000313" key="2">
    <source>
        <dbReference type="EMBL" id="OON19490.1"/>
    </source>
</evidence>